<evidence type="ECO:0000259" key="2">
    <source>
        <dbReference type="SMART" id="SM00645"/>
    </source>
</evidence>
<comment type="caution">
    <text evidence="3">The sequence shown here is derived from an EMBL/GenBank/DDBJ whole genome shotgun (WGS) entry which is preliminary data.</text>
</comment>
<dbReference type="InterPro" id="IPR038765">
    <property type="entry name" value="Papain-like_cys_pep_sf"/>
</dbReference>
<dbReference type="RefSeq" id="WP_116669145.1">
    <property type="nucleotide sequence ID" value="NZ_MZGU01000003.1"/>
</dbReference>
<sequence>MDFKKAFIIFFVISLFSIAAVSAEDVDNSTAIVDDIANEPIDDIEVYEFKDISNKIHETDTPVVIDLNGSTVKWNATGDEDISLVDGIRINKSVSISNGVIDGDNSARLFVIVGGSLTLNNVTLLNGNSNNAHTGPGVGGAIVNIGELKVVNSTFTGNSATSSGSSIYSQGGVTYIGDSTFMNNNVHWAEIYSSGGYLVVNNTVFDRINSNYSSAIYMTQGNLAVYNSNFTNLYANKTAGAIGVKIGNAIVVNSNFKNSSASKNGGAIYVDGSTFGSSSTSQIYIINSSFEDCDSEFGGAVMALSSGVNITNTKFIDNYALYNGGAVYASFDDLNIIDSQFIGNVALGDSTSEITELSGNGAALYVDYSNVIVNNTYFENNVALINGGSVYSYSSNALIMNSTFLDNSNFYSVFDNNVTLIDNNFNNDTVSLNNTVYYMVVDGRGITLELINSTVPVNISLDSFDLRDYGVVLPIRNQGSMGACWAFGSMAAFESALLKATGVEYDFSENNMQNSMIMYSLFGNKLLSEGGSGISGAAYILAWLGAFPTEDDSYDELGKISPYLMSYFNVHVQNAVFIPVRDNFTDNDALKEAIMKYGYVTVYYYAATTAEEQSNYYNANTSSYYNYDQPMGNHYVSIVGWDDNYSKDNFAVTPPGDGAFILRNSWGSSYGEDGYFYISYYDVSLATAFSVAYLITNDTYDRNYQYDFSGFTNAQSMNTSYSNRFISIKDELISAVGTYFFNNENYTIDIYVNNQLIHTQSGESAFTGFNTIKLDNPIQINTGDVFEVVVTKEYFPFSGYFNTYLPEGVSFLYDKTSGEWIDLKDENITACIKVYTVTSSVVADDLEKYYKNESQFSATIVDNYGTPLSNVTVNITVNGVTYQRTSNENGIINMNINLNPGNYVLTVFSPVDNKTYTFNVNVLSTITSEDLVKYYRNGSQFVVSVLDGEGKALANSAVTFNINGVFYTRVSDDNGFATLNINLNPGEYIITTYAPNGLSIGNNITVLPTMSGENIVKYYRNGTQYVVSVLDGEGKALANSAVTFNINGVFYIRVSDDNGLATLNINLNPGNYIVTAISYNGLHVSNNITVLPTLEIMDYNNTSDEINAIVLSETGERLANQRVTININGVFTEAISNDEGIAVFDNLNLSMGEYIVTAVANGCTISKTITVQG</sequence>
<accession>A0A2U1S8N4</accession>
<keyword evidence="3" id="KW-0378">Hydrolase</keyword>
<dbReference type="SUPFAM" id="SSF54001">
    <property type="entry name" value="Cysteine proteinases"/>
    <property type="match status" value="1"/>
</dbReference>
<comment type="similarity">
    <text evidence="1">Belongs to the peptidase C1 family.</text>
</comment>
<dbReference type="OrthoDB" id="78423at2157"/>
<dbReference type="PROSITE" id="PS00139">
    <property type="entry name" value="THIOL_PROTEASE_CYS"/>
    <property type="match status" value="1"/>
</dbReference>
<evidence type="ECO:0000313" key="4">
    <source>
        <dbReference type="Proteomes" id="UP000245577"/>
    </source>
</evidence>
<dbReference type="InterPro" id="IPR013128">
    <property type="entry name" value="Peptidase_C1A"/>
</dbReference>
<dbReference type="InterPro" id="IPR000169">
    <property type="entry name" value="Pept_cys_AS"/>
</dbReference>
<evidence type="ECO:0000256" key="1">
    <source>
        <dbReference type="ARBA" id="ARBA00008455"/>
    </source>
</evidence>
<dbReference type="CDD" id="cd02619">
    <property type="entry name" value="Peptidase_C1"/>
    <property type="match status" value="1"/>
</dbReference>
<organism evidence="3 4">
    <name type="scientific">Methanobrevibacter woesei</name>
    <dbReference type="NCBI Taxonomy" id="190976"/>
    <lineage>
        <taxon>Archaea</taxon>
        <taxon>Methanobacteriati</taxon>
        <taxon>Methanobacteriota</taxon>
        <taxon>Methanomada group</taxon>
        <taxon>Methanobacteria</taxon>
        <taxon>Methanobacteriales</taxon>
        <taxon>Methanobacteriaceae</taxon>
        <taxon>Methanobrevibacter</taxon>
    </lineage>
</organism>
<name>A0A2U1S8N4_9EURY</name>
<reference evidence="3 4" key="1">
    <citation type="submission" date="2017-03" db="EMBL/GenBank/DDBJ databases">
        <title>Genome sequence of Methanobrevibacter wosei.</title>
        <authorList>
            <person name="Poehlein A."/>
            <person name="Seedorf H."/>
            <person name="Daniel R."/>
        </authorList>
    </citation>
    <scope>NUCLEOTIDE SEQUENCE [LARGE SCALE GENOMIC DNA]</scope>
    <source>
        <strain evidence="3 4">DSM 11979</strain>
    </source>
</reference>
<dbReference type="GO" id="GO:0008234">
    <property type="term" value="F:cysteine-type peptidase activity"/>
    <property type="evidence" value="ECO:0007669"/>
    <property type="project" value="InterPro"/>
</dbReference>
<evidence type="ECO:0000313" key="3">
    <source>
        <dbReference type="EMBL" id="PWB86607.1"/>
    </source>
</evidence>
<dbReference type="SMART" id="SM00645">
    <property type="entry name" value="Pept_C1"/>
    <property type="match status" value="1"/>
</dbReference>
<keyword evidence="4" id="KW-1185">Reference proteome</keyword>
<dbReference type="PANTHER" id="PTHR12411">
    <property type="entry name" value="CYSTEINE PROTEASE FAMILY C1-RELATED"/>
    <property type="match status" value="1"/>
</dbReference>
<dbReference type="AlphaFoldDB" id="A0A2U1S8N4"/>
<dbReference type="Gene3D" id="3.90.70.10">
    <property type="entry name" value="Cysteine proteinases"/>
    <property type="match status" value="1"/>
</dbReference>
<keyword evidence="3" id="KW-0645">Protease</keyword>
<dbReference type="InterPro" id="IPR011050">
    <property type="entry name" value="Pectin_lyase_fold/virulence"/>
</dbReference>
<dbReference type="GO" id="GO:0006508">
    <property type="term" value="P:proteolysis"/>
    <property type="evidence" value="ECO:0007669"/>
    <property type="project" value="UniProtKB-KW"/>
</dbReference>
<proteinExistence type="inferred from homology"/>
<feature type="domain" description="Peptidase C1A papain C-terminal" evidence="2">
    <location>
        <begin position="462"/>
        <end position="693"/>
    </location>
</feature>
<dbReference type="SUPFAM" id="SSF51126">
    <property type="entry name" value="Pectin lyase-like"/>
    <property type="match status" value="1"/>
</dbReference>
<dbReference type="InterPro" id="IPR040528">
    <property type="entry name" value="Lectin-like"/>
</dbReference>
<dbReference type="Proteomes" id="UP000245577">
    <property type="component" value="Unassembled WGS sequence"/>
</dbReference>
<dbReference type="Pfam" id="PF00112">
    <property type="entry name" value="Peptidase_C1"/>
    <property type="match status" value="1"/>
</dbReference>
<dbReference type="EMBL" id="MZGU01000003">
    <property type="protein sequence ID" value="PWB86607.1"/>
    <property type="molecule type" value="Genomic_DNA"/>
</dbReference>
<gene>
    <name evidence="3" type="ORF">MBBWO_03180</name>
</gene>
<protein>
    <submittedName>
        <fullName evidence="3">Papain family cysteine protease</fullName>
    </submittedName>
</protein>
<dbReference type="InterPro" id="IPR000668">
    <property type="entry name" value="Peptidase_C1A_C"/>
</dbReference>
<dbReference type="Pfam" id="PF18560">
    <property type="entry name" value="Lectin_like"/>
    <property type="match status" value="1"/>
</dbReference>